<evidence type="ECO:0000313" key="2">
    <source>
        <dbReference type="Proteomes" id="UP000031561"/>
    </source>
</evidence>
<name>A0ABD4T232_9CYAN</name>
<dbReference type="Proteomes" id="UP000031561">
    <property type="component" value="Unassembled WGS sequence"/>
</dbReference>
<dbReference type="EMBL" id="JTHE03000044">
    <property type="protein sequence ID" value="MCM1982649.1"/>
    <property type="molecule type" value="Genomic_DNA"/>
</dbReference>
<comment type="caution">
    <text evidence="1">The sequence shown here is derived from an EMBL/GenBank/DDBJ whole genome shotgun (WGS) entry which is preliminary data.</text>
</comment>
<evidence type="ECO:0000313" key="1">
    <source>
        <dbReference type="EMBL" id="MCM1982649.1"/>
    </source>
</evidence>
<gene>
    <name evidence="1" type="ORF">QQ91_0007400</name>
</gene>
<sequence>MTVSLQDLAYLPYIDDQGYLPQALDQKIGAYVIFDQHQSPQHLGYSRNVRVSLKQHLVRQPLACHWVKATMIDRPSKRDLEAQVQAWLEEIGRSPYSQSNPQSGWIEAIQVKERLTSAEQAILEVSHLDERGKIRATKQIARRIEADILGQLSDRGLREKLRFNPKLKELGILDIQ</sequence>
<dbReference type="RefSeq" id="WP_166274544.1">
    <property type="nucleotide sequence ID" value="NZ_JTHE03000044.1"/>
</dbReference>
<reference evidence="1 2" key="1">
    <citation type="journal article" date="2015" name="Genome Announc.">
        <title>Draft Genome Sequence of Filamentous Marine Cyanobacterium Lyngbya confervoides Strain BDU141951.</title>
        <authorList>
            <person name="Chandrababunaidu M.M."/>
            <person name="Sen D."/>
            <person name="Tripathy S."/>
        </authorList>
    </citation>
    <scope>NUCLEOTIDE SEQUENCE [LARGE SCALE GENOMIC DNA]</scope>
    <source>
        <strain evidence="1 2">BDU141951</strain>
    </source>
</reference>
<protein>
    <submittedName>
        <fullName evidence="1">GIY-YIG nuclease family protein</fullName>
    </submittedName>
</protein>
<proteinExistence type="predicted"/>
<dbReference type="InterPro" id="IPR049578">
    <property type="entry name" value="CAXIP1-like_GIY-YIG_dom"/>
</dbReference>
<organism evidence="1 2">
    <name type="scientific">Lyngbya confervoides BDU141951</name>
    <dbReference type="NCBI Taxonomy" id="1574623"/>
    <lineage>
        <taxon>Bacteria</taxon>
        <taxon>Bacillati</taxon>
        <taxon>Cyanobacteriota</taxon>
        <taxon>Cyanophyceae</taxon>
        <taxon>Oscillatoriophycideae</taxon>
        <taxon>Oscillatoriales</taxon>
        <taxon>Microcoleaceae</taxon>
        <taxon>Lyngbya</taxon>
    </lineage>
</organism>
<keyword evidence="2" id="KW-1185">Reference proteome</keyword>
<dbReference type="AlphaFoldDB" id="A0ABD4T232"/>
<dbReference type="CDD" id="cd10450">
    <property type="entry name" value="GIY-YIG_AtGrxS16_like"/>
    <property type="match status" value="1"/>
</dbReference>
<accession>A0ABD4T232</accession>